<dbReference type="InterPro" id="IPR017451">
    <property type="entry name" value="F-box-assoc_interact_dom"/>
</dbReference>
<dbReference type="InterPro" id="IPR011043">
    <property type="entry name" value="Gal_Oxase/kelch_b-propeller"/>
</dbReference>
<dbReference type="NCBIfam" id="TIGR01640">
    <property type="entry name" value="F_box_assoc_1"/>
    <property type="match status" value="1"/>
</dbReference>
<name>A0A087GMU3_ARAAL</name>
<dbReference type="OMA" id="SITMCIL"/>
<feature type="domain" description="F-box associated beta-propeller type 1" evidence="1">
    <location>
        <begin position="68"/>
        <end position="213"/>
    </location>
</feature>
<evidence type="ECO:0000313" key="2">
    <source>
        <dbReference type="EMBL" id="KFK31195.1"/>
    </source>
</evidence>
<dbReference type="Proteomes" id="UP000029120">
    <property type="component" value="Chromosome 6"/>
</dbReference>
<keyword evidence="3" id="KW-1185">Reference proteome</keyword>
<dbReference type="PANTHER" id="PTHR31672:SF13">
    <property type="entry name" value="F-BOX PROTEIN CPR30-LIKE"/>
    <property type="match status" value="1"/>
</dbReference>
<dbReference type="Pfam" id="PF07734">
    <property type="entry name" value="FBA_1"/>
    <property type="match status" value="1"/>
</dbReference>
<dbReference type="InterPro" id="IPR006527">
    <property type="entry name" value="F-box-assoc_dom_typ1"/>
</dbReference>
<dbReference type="AlphaFoldDB" id="A0A087GMU3"/>
<protein>
    <recommendedName>
        <fullName evidence="1">F-box associated beta-propeller type 1 domain-containing protein</fullName>
    </recommendedName>
</protein>
<dbReference type="OrthoDB" id="1059425at2759"/>
<dbReference type="Gene3D" id="2.120.10.80">
    <property type="entry name" value="Kelch-type beta propeller"/>
    <property type="match status" value="1"/>
</dbReference>
<dbReference type="InterPro" id="IPR050796">
    <property type="entry name" value="SCF_F-box_component"/>
</dbReference>
<sequence>MISRSATRSSCDGLISIFSCYDPSYPINPPSFLINLATRWYQSFPLSSFQHLVIERFKKRDFAIPCPKLGLGRDKLKGTFKPVWLYNSSEFGLDNVTTCEVFDFSTNAWRYVLPASPYRIISFHKPVYLDGSLYWFTECEETKVLSFHLHTETFQVVSKTPFARVLGSQDVSMCILDDRLCVSEKNGSNQVIWSFDGNNKTWEILCSIDLTKTYAWLKDRGCALWPIALLDKTKLLLHGRLYTEPLIIHDLHTKSYDLSFKPTISGNFVNYCQSLFSALPN</sequence>
<dbReference type="InterPro" id="IPR015915">
    <property type="entry name" value="Kelch-typ_b-propeller"/>
</dbReference>
<evidence type="ECO:0000313" key="3">
    <source>
        <dbReference type="Proteomes" id="UP000029120"/>
    </source>
</evidence>
<dbReference type="PANTHER" id="PTHR31672">
    <property type="entry name" value="BNACNNG10540D PROTEIN"/>
    <property type="match status" value="1"/>
</dbReference>
<dbReference type="EMBL" id="CM002874">
    <property type="protein sequence ID" value="KFK31195.1"/>
    <property type="molecule type" value="Genomic_DNA"/>
</dbReference>
<proteinExistence type="predicted"/>
<evidence type="ECO:0000259" key="1">
    <source>
        <dbReference type="Pfam" id="PF07734"/>
    </source>
</evidence>
<accession>A0A087GMU3</accession>
<reference evidence="3" key="1">
    <citation type="journal article" date="2015" name="Nat. Plants">
        <title>Genome expansion of Arabis alpina linked with retrotransposition and reduced symmetric DNA methylation.</title>
        <authorList>
            <person name="Willing E.M."/>
            <person name="Rawat V."/>
            <person name="Mandakova T."/>
            <person name="Maumus F."/>
            <person name="James G.V."/>
            <person name="Nordstroem K.J."/>
            <person name="Becker C."/>
            <person name="Warthmann N."/>
            <person name="Chica C."/>
            <person name="Szarzynska B."/>
            <person name="Zytnicki M."/>
            <person name="Albani M.C."/>
            <person name="Kiefer C."/>
            <person name="Bergonzi S."/>
            <person name="Castaings L."/>
            <person name="Mateos J.L."/>
            <person name="Berns M.C."/>
            <person name="Bujdoso N."/>
            <person name="Piofczyk T."/>
            <person name="de Lorenzo L."/>
            <person name="Barrero-Sicilia C."/>
            <person name="Mateos I."/>
            <person name="Piednoel M."/>
            <person name="Hagmann J."/>
            <person name="Chen-Min-Tao R."/>
            <person name="Iglesias-Fernandez R."/>
            <person name="Schuster S.C."/>
            <person name="Alonso-Blanco C."/>
            <person name="Roudier F."/>
            <person name="Carbonero P."/>
            <person name="Paz-Ares J."/>
            <person name="Davis S.J."/>
            <person name="Pecinka A."/>
            <person name="Quesneville H."/>
            <person name="Colot V."/>
            <person name="Lysak M.A."/>
            <person name="Weigel D."/>
            <person name="Coupland G."/>
            <person name="Schneeberger K."/>
        </authorList>
    </citation>
    <scope>NUCLEOTIDE SEQUENCE [LARGE SCALE GENOMIC DNA]</scope>
    <source>
        <strain evidence="3">cv. Pajares</strain>
    </source>
</reference>
<gene>
    <name evidence="2" type="ordered locus">AALP_Aa6g080600</name>
</gene>
<dbReference type="SUPFAM" id="SSF50965">
    <property type="entry name" value="Galactose oxidase, central domain"/>
    <property type="match status" value="1"/>
</dbReference>
<organism evidence="2 3">
    <name type="scientific">Arabis alpina</name>
    <name type="common">Alpine rock-cress</name>
    <dbReference type="NCBI Taxonomy" id="50452"/>
    <lineage>
        <taxon>Eukaryota</taxon>
        <taxon>Viridiplantae</taxon>
        <taxon>Streptophyta</taxon>
        <taxon>Embryophyta</taxon>
        <taxon>Tracheophyta</taxon>
        <taxon>Spermatophyta</taxon>
        <taxon>Magnoliopsida</taxon>
        <taxon>eudicotyledons</taxon>
        <taxon>Gunneridae</taxon>
        <taxon>Pentapetalae</taxon>
        <taxon>rosids</taxon>
        <taxon>malvids</taxon>
        <taxon>Brassicales</taxon>
        <taxon>Brassicaceae</taxon>
        <taxon>Arabideae</taxon>
        <taxon>Arabis</taxon>
    </lineage>
</organism>
<dbReference type="Gramene" id="KFK31195">
    <property type="protein sequence ID" value="KFK31195"/>
    <property type="gene ID" value="AALP_AA6G080600"/>
</dbReference>